<sequence length="111" mass="12115">MPISFNLTNINQESGNSIHIFSGKPGTKPIYTDQATLSEKYRRGVKLLRIMLAVLALTAIVSLILSYISRNYLSSSVAANIPIAIAAVSAVLLVPVLMTYAAFYIKSKRIK</sequence>
<evidence type="ECO:0000313" key="2">
    <source>
        <dbReference type="EMBL" id="TDG00590.1"/>
    </source>
</evidence>
<dbReference type="EMBL" id="SMRT01000001">
    <property type="protein sequence ID" value="TDG00590.1"/>
    <property type="molecule type" value="Genomic_DNA"/>
</dbReference>
<protein>
    <submittedName>
        <fullName evidence="2">Uncharacterized protein</fullName>
    </submittedName>
</protein>
<dbReference type="Proteomes" id="UP000295636">
    <property type="component" value="Unassembled WGS sequence"/>
</dbReference>
<name>A0A4R5KX19_9BACL</name>
<evidence type="ECO:0000313" key="3">
    <source>
        <dbReference type="Proteomes" id="UP000295636"/>
    </source>
</evidence>
<feature type="transmembrane region" description="Helical" evidence="1">
    <location>
        <begin position="81"/>
        <end position="105"/>
    </location>
</feature>
<comment type="caution">
    <text evidence="2">The sequence shown here is derived from an EMBL/GenBank/DDBJ whole genome shotgun (WGS) entry which is preliminary data.</text>
</comment>
<reference evidence="2 3" key="1">
    <citation type="submission" date="2019-03" db="EMBL/GenBank/DDBJ databases">
        <title>This is whole genome sequence of Paenibacillus sp MS74 strain.</title>
        <authorList>
            <person name="Trinh H.N."/>
        </authorList>
    </citation>
    <scope>NUCLEOTIDE SEQUENCE [LARGE SCALE GENOMIC DNA]</scope>
    <source>
        <strain evidence="2 3">MS74</strain>
    </source>
</reference>
<gene>
    <name evidence="2" type="ORF">E1757_02885</name>
</gene>
<proteinExistence type="predicted"/>
<accession>A0A4R5KX19</accession>
<dbReference type="RefSeq" id="WP_133225299.1">
    <property type="nucleotide sequence ID" value="NZ_SMRT01000001.1"/>
</dbReference>
<feature type="transmembrane region" description="Helical" evidence="1">
    <location>
        <begin position="47"/>
        <end position="69"/>
    </location>
</feature>
<keyword evidence="1" id="KW-1133">Transmembrane helix</keyword>
<keyword evidence="3" id="KW-1185">Reference proteome</keyword>
<organism evidence="2 3">
    <name type="scientific">Paenibacillus piri</name>
    <dbReference type="NCBI Taxonomy" id="2547395"/>
    <lineage>
        <taxon>Bacteria</taxon>
        <taxon>Bacillati</taxon>
        <taxon>Bacillota</taxon>
        <taxon>Bacilli</taxon>
        <taxon>Bacillales</taxon>
        <taxon>Paenibacillaceae</taxon>
        <taxon>Paenibacillus</taxon>
    </lineage>
</organism>
<dbReference type="AlphaFoldDB" id="A0A4R5KX19"/>
<keyword evidence="1" id="KW-0472">Membrane</keyword>
<keyword evidence="1" id="KW-0812">Transmembrane</keyword>
<dbReference type="OrthoDB" id="1928173at2"/>
<evidence type="ECO:0000256" key="1">
    <source>
        <dbReference type="SAM" id="Phobius"/>
    </source>
</evidence>